<sequence>MVHFDFYGSDEGMEISGDGFAELREDGLIEGEISFRDGDESTFVACRWWAEDER</sequence>
<evidence type="ECO:0000313" key="2">
    <source>
        <dbReference type="Proteomes" id="UP001164020"/>
    </source>
</evidence>
<proteinExistence type="predicted"/>
<gene>
    <name evidence="1" type="ORF">OH818_15820</name>
</gene>
<reference evidence="1" key="1">
    <citation type="submission" date="2022-12" db="EMBL/GenBank/DDBJ databases">
        <title>Jiella pelagia sp. nov., isolated from phosphonate enriched culture of Northwest Pacific surface seawater.</title>
        <authorList>
            <person name="Shin D.Y."/>
            <person name="Hwang C.Y."/>
        </authorList>
    </citation>
    <scope>NUCLEOTIDE SEQUENCE</scope>
    <source>
        <strain evidence="1">HL-NP1</strain>
    </source>
</reference>
<dbReference type="RefSeq" id="WP_268879528.1">
    <property type="nucleotide sequence ID" value="NZ_CP114029.1"/>
</dbReference>
<organism evidence="1 2">
    <name type="scientific">Jiella pelagia</name>
    <dbReference type="NCBI Taxonomy" id="2986949"/>
    <lineage>
        <taxon>Bacteria</taxon>
        <taxon>Pseudomonadati</taxon>
        <taxon>Pseudomonadota</taxon>
        <taxon>Alphaproteobacteria</taxon>
        <taxon>Hyphomicrobiales</taxon>
        <taxon>Aurantimonadaceae</taxon>
        <taxon>Jiella</taxon>
    </lineage>
</organism>
<dbReference type="EMBL" id="CP114029">
    <property type="protein sequence ID" value="WAP67079.1"/>
    <property type="molecule type" value="Genomic_DNA"/>
</dbReference>
<evidence type="ECO:0000313" key="1">
    <source>
        <dbReference type="EMBL" id="WAP67079.1"/>
    </source>
</evidence>
<protein>
    <submittedName>
        <fullName evidence="1">Uncharacterized protein</fullName>
    </submittedName>
</protein>
<accession>A0ABY7BTP2</accession>
<keyword evidence="2" id="KW-1185">Reference proteome</keyword>
<dbReference type="Proteomes" id="UP001164020">
    <property type="component" value="Chromosome"/>
</dbReference>
<name>A0ABY7BTP2_9HYPH</name>